<dbReference type="PANTHER" id="PTHR35007:SF4">
    <property type="entry name" value="CONSERVED TRANSMEMBRANE PROTEIN-RELATED"/>
    <property type="match status" value="1"/>
</dbReference>
<dbReference type="RefSeq" id="WP_367921296.1">
    <property type="nucleotide sequence ID" value="NZ_BAABAC010000041.1"/>
</dbReference>
<keyword evidence="1" id="KW-1133">Transmembrane helix</keyword>
<keyword evidence="1" id="KW-0472">Membrane</keyword>
<name>A0ABW3VV70_9ACTN</name>
<dbReference type="EMBL" id="JBHTLX010000002">
    <property type="protein sequence ID" value="MFD1246272.1"/>
    <property type="molecule type" value="Genomic_DNA"/>
</dbReference>
<protein>
    <submittedName>
        <fullName evidence="2">Type II secretion system F family protein</fullName>
    </submittedName>
</protein>
<feature type="transmembrane region" description="Helical" evidence="1">
    <location>
        <begin position="205"/>
        <end position="224"/>
    </location>
</feature>
<reference evidence="3" key="1">
    <citation type="journal article" date="2019" name="Int. J. Syst. Evol. Microbiol.">
        <title>The Global Catalogue of Microorganisms (GCM) 10K type strain sequencing project: providing services to taxonomists for standard genome sequencing and annotation.</title>
        <authorList>
            <consortium name="The Broad Institute Genomics Platform"/>
            <consortium name="The Broad Institute Genome Sequencing Center for Infectious Disease"/>
            <person name="Wu L."/>
            <person name="Ma J."/>
        </authorList>
    </citation>
    <scope>NUCLEOTIDE SEQUENCE [LARGE SCALE GENOMIC DNA]</scope>
    <source>
        <strain evidence="3">CCUG 52478</strain>
    </source>
</reference>
<keyword evidence="1" id="KW-0812">Transmembrane</keyword>
<accession>A0ABW3VV70</accession>
<dbReference type="PANTHER" id="PTHR35007">
    <property type="entry name" value="INTEGRAL MEMBRANE PROTEIN-RELATED"/>
    <property type="match status" value="1"/>
</dbReference>
<dbReference type="Proteomes" id="UP001597229">
    <property type="component" value="Unassembled WGS sequence"/>
</dbReference>
<proteinExistence type="predicted"/>
<comment type="caution">
    <text evidence="2">The sequence shown here is derived from an EMBL/GenBank/DDBJ whole genome shotgun (WGS) entry which is preliminary data.</text>
</comment>
<organism evidence="2 3">
    <name type="scientific">Nocardioides ginsengisoli</name>
    <dbReference type="NCBI Taxonomy" id="363868"/>
    <lineage>
        <taxon>Bacteria</taxon>
        <taxon>Bacillati</taxon>
        <taxon>Actinomycetota</taxon>
        <taxon>Actinomycetes</taxon>
        <taxon>Propionibacteriales</taxon>
        <taxon>Nocardioidaceae</taxon>
        <taxon>Nocardioides</taxon>
    </lineage>
</organism>
<evidence type="ECO:0000256" key="1">
    <source>
        <dbReference type="SAM" id="Phobius"/>
    </source>
</evidence>
<gene>
    <name evidence="2" type="ORF">ACFQ3F_00585</name>
</gene>
<sequence length="235" mass="23834">MIALVVVLVTTAALLLLGPAPRLGPAPADAPGSTLASGPRRRRVPVPGLLAARRRERAAADVRSRVIELCDALQAELSAGQTSAAALDHAATAWPDVTPAARAASSGGDVPAALRSLAALPGADALRIVAAAWQVGHRTGRGLADVLGRVATDLRAAEQTRRIVASELSSARATARLLAGLPLLALLLGSSAGADPWQFLLGQPIGLACLAAGLAFGYAGLAWIEALARNVDRIG</sequence>
<keyword evidence="3" id="KW-1185">Reference proteome</keyword>
<evidence type="ECO:0000313" key="2">
    <source>
        <dbReference type="EMBL" id="MFD1246272.1"/>
    </source>
</evidence>
<evidence type="ECO:0000313" key="3">
    <source>
        <dbReference type="Proteomes" id="UP001597229"/>
    </source>
</evidence>